<accession>A0ABR4S5L1</accession>
<gene>
    <name evidence="1" type="ORF">DC60_02770</name>
</gene>
<dbReference type="RefSeq" id="WP_049978499.1">
    <property type="nucleotide sequence ID" value="NZ_JHDU01000036.1"/>
</dbReference>
<dbReference type="EMBL" id="JHDU01000036">
    <property type="protein sequence ID" value="KDR60927.1"/>
    <property type="molecule type" value="Genomic_DNA"/>
</dbReference>
<keyword evidence="2" id="KW-1185">Reference proteome</keyword>
<keyword evidence="1" id="KW-0378">Hydrolase</keyword>
<dbReference type="GO" id="GO:0016787">
    <property type="term" value="F:hydrolase activity"/>
    <property type="evidence" value="ECO:0007669"/>
    <property type="project" value="UniProtKB-KW"/>
</dbReference>
<proteinExistence type="predicted"/>
<organism evidence="1 2">
    <name type="scientific">Streptomyces wadayamensis</name>
    <dbReference type="NCBI Taxonomy" id="141454"/>
    <lineage>
        <taxon>Bacteria</taxon>
        <taxon>Bacillati</taxon>
        <taxon>Actinomycetota</taxon>
        <taxon>Actinomycetes</taxon>
        <taxon>Kitasatosporales</taxon>
        <taxon>Streptomycetaceae</taxon>
        <taxon>Streptomyces</taxon>
    </lineage>
</organism>
<evidence type="ECO:0000313" key="1">
    <source>
        <dbReference type="EMBL" id="KDR60927.1"/>
    </source>
</evidence>
<evidence type="ECO:0000313" key="2">
    <source>
        <dbReference type="Proteomes" id="UP000027443"/>
    </source>
</evidence>
<name>A0ABR4S5L1_9ACTN</name>
<protein>
    <submittedName>
        <fullName evidence="1">NUDIX hydrolase</fullName>
    </submittedName>
</protein>
<sequence>MIPAAEAARIVSAYTHRRPAEALALAPLWQTLGQHARAGGCAHRGTCPVLKVSPVVVDERGRVLMLQGRTRVRLPEAAPLPESVSFADAAVTLARALGVGQPWMLPGVQDPILLDPGRADPEDGLRSKVAIRYLYRAHSDLCAFVAGAPQVWVPLRETDHRLADRVSSFLGKRVA</sequence>
<comment type="caution">
    <text evidence="1">The sequence shown here is derived from an EMBL/GenBank/DDBJ whole genome shotgun (WGS) entry which is preliminary data.</text>
</comment>
<dbReference type="Proteomes" id="UP000027443">
    <property type="component" value="Unassembled WGS sequence"/>
</dbReference>
<reference evidence="1 2" key="1">
    <citation type="submission" date="2014-03" db="EMBL/GenBank/DDBJ databases">
        <title>Genome Sequence of Streptomyces wadayamensis A23 strain, an endophytic actinobacteria from Citrus reticulata.</title>
        <authorList>
            <person name="de Oliveira L.G."/>
            <person name="Tormet G.D."/>
            <person name="Marcon J."/>
            <person name="Samborsky M."/>
            <person name="Araujo W.L."/>
            <person name="de Azevedo J.L."/>
        </authorList>
    </citation>
    <scope>NUCLEOTIDE SEQUENCE [LARGE SCALE GENOMIC DNA]</scope>
    <source>
        <strain evidence="1 2">A23</strain>
    </source>
</reference>